<dbReference type="PROSITE" id="PS51397">
    <property type="entry name" value="WLM"/>
    <property type="match status" value="1"/>
</dbReference>
<dbReference type="EMBL" id="JAAABM010000003">
    <property type="protein sequence ID" value="KAF7679532.1"/>
    <property type="molecule type" value="Genomic_DNA"/>
</dbReference>
<evidence type="ECO:0000256" key="1">
    <source>
        <dbReference type="SAM" id="MobiDB-lite"/>
    </source>
</evidence>
<evidence type="ECO:0000313" key="6">
    <source>
        <dbReference type="Proteomes" id="UP000596902"/>
    </source>
</evidence>
<evidence type="ECO:0008006" key="7">
    <source>
        <dbReference type="Google" id="ProtNLM"/>
    </source>
</evidence>
<evidence type="ECO:0000259" key="3">
    <source>
        <dbReference type="PROSITE" id="PS50053"/>
    </source>
</evidence>
<dbReference type="PANTHER" id="PTHR47795:SF1">
    <property type="entry name" value="DNA-DEPENDENT METALLOPROTEASE WSS1 HOMOLOG 2"/>
    <property type="match status" value="1"/>
</dbReference>
<dbReference type="Proteomes" id="UP000596902">
    <property type="component" value="Unassembled WGS sequence"/>
</dbReference>
<dbReference type="RefSeq" id="XP_038789605.1">
    <property type="nucleotide sequence ID" value="XM_038928327.1"/>
</dbReference>
<proteinExistence type="predicted"/>
<dbReference type="InterPro" id="IPR029071">
    <property type="entry name" value="Ubiquitin-like_domsf"/>
</dbReference>
<feature type="domain" description="Ubiquitin-like" evidence="3">
    <location>
        <begin position="374"/>
        <end position="421"/>
    </location>
</feature>
<accession>A0A8H7BCM3</accession>
<feature type="chain" id="PRO_5034142207" description="WLM domain-containing protein" evidence="2">
    <location>
        <begin position="22"/>
        <end position="703"/>
    </location>
</feature>
<feature type="region of interest" description="Disordered" evidence="1">
    <location>
        <begin position="655"/>
        <end position="675"/>
    </location>
</feature>
<dbReference type="GO" id="GO:0070628">
    <property type="term" value="F:proteasome binding"/>
    <property type="evidence" value="ECO:0007669"/>
    <property type="project" value="TreeGrafter"/>
</dbReference>
<dbReference type="PANTHER" id="PTHR47795">
    <property type="entry name" value="UBIQUITIN AND WLM DOMAIN-CONTAINING METALLOPROTEASE SPCC1442.07C"/>
    <property type="match status" value="1"/>
</dbReference>
<evidence type="ECO:0000259" key="4">
    <source>
        <dbReference type="PROSITE" id="PS51397"/>
    </source>
</evidence>
<evidence type="ECO:0000256" key="2">
    <source>
        <dbReference type="SAM" id="SignalP"/>
    </source>
</evidence>
<dbReference type="Pfam" id="PF08325">
    <property type="entry name" value="WLM"/>
    <property type="match status" value="1"/>
</dbReference>
<dbReference type="InterPro" id="IPR000626">
    <property type="entry name" value="Ubiquitin-like_dom"/>
</dbReference>
<organism evidence="5 6">
    <name type="scientific">Alternaria burnsii</name>
    <dbReference type="NCBI Taxonomy" id="1187904"/>
    <lineage>
        <taxon>Eukaryota</taxon>
        <taxon>Fungi</taxon>
        <taxon>Dikarya</taxon>
        <taxon>Ascomycota</taxon>
        <taxon>Pezizomycotina</taxon>
        <taxon>Dothideomycetes</taxon>
        <taxon>Pleosporomycetidae</taxon>
        <taxon>Pleosporales</taxon>
        <taxon>Pleosporineae</taxon>
        <taxon>Pleosporaceae</taxon>
        <taxon>Alternaria</taxon>
        <taxon>Alternaria sect. Alternaria</taxon>
    </lineage>
</organism>
<dbReference type="AlphaFoldDB" id="A0A8H7BCM3"/>
<feature type="signal peptide" evidence="2">
    <location>
        <begin position="1"/>
        <end position="21"/>
    </location>
</feature>
<feature type="domain" description="WLM" evidence="4">
    <location>
        <begin position="485"/>
        <end position="688"/>
    </location>
</feature>
<name>A0A8H7BCM3_9PLEO</name>
<dbReference type="CDD" id="cd17039">
    <property type="entry name" value="Ubl_ubiquitin_like"/>
    <property type="match status" value="1"/>
</dbReference>
<dbReference type="Gene3D" id="3.10.20.90">
    <property type="entry name" value="Phosphatidylinositol 3-kinase Catalytic Subunit, Chain A, domain 1"/>
    <property type="match status" value="1"/>
</dbReference>
<keyword evidence="6" id="KW-1185">Reference proteome</keyword>
<feature type="region of interest" description="Disordered" evidence="1">
    <location>
        <begin position="277"/>
        <end position="301"/>
    </location>
</feature>
<reference evidence="5" key="1">
    <citation type="submission" date="2020-01" db="EMBL/GenBank/DDBJ databases">
        <authorList>
            <person name="Feng Z.H.Z."/>
        </authorList>
    </citation>
    <scope>NUCLEOTIDE SEQUENCE</scope>
    <source>
        <strain evidence="5">CBS107.38</strain>
    </source>
</reference>
<dbReference type="InterPro" id="IPR013536">
    <property type="entry name" value="WLM_dom"/>
</dbReference>
<dbReference type="SUPFAM" id="SSF54236">
    <property type="entry name" value="Ubiquitin-like"/>
    <property type="match status" value="1"/>
</dbReference>
<protein>
    <recommendedName>
        <fullName evidence="7">WLM domain-containing protein</fullName>
    </recommendedName>
</protein>
<reference evidence="5" key="2">
    <citation type="submission" date="2020-08" db="EMBL/GenBank/DDBJ databases">
        <title>Draft Genome Sequence of Cumin Blight Pathogen Alternaria burnsii.</title>
        <authorList>
            <person name="Feng Z."/>
        </authorList>
    </citation>
    <scope>NUCLEOTIDE SEQUENCE</scope>
    <source>
        <strain evidence="5">CBS107.38</strain>
    </source>
</reference>
<feature type="compositionally biased region" description="Low complexity" evidence="1">
    <location>
        <begin position="659"/>
        <end position="673"/>
    </location>
</feature>
<sequence>MRLSTCAAALASAALFVSTLATPTPSHKLQRQKAWADRIEERKNAKKPDTKYFHEPGGSLTLGHYDKRYFNGIVSDEERTDTQSHMVRAYLNYFRENELDTWIAHGTLLGWWWNGQRLPWDFDLDTQVSHSTLMQLGAEHNQTKYHYTSYDGTVQREYLLDVNPWIWERERGDGMNIIDARWIDVRNGLFIDITGLSETHPDENPGQWSCKNYHRYDTSELYPMRETMFEGVPAKVPYNYDKILVDEYKEKALLETDFNGHRWDANIKEWVKSPETLAKEEQERKKKEDEEKKKVEEESKLDVKSVEESKLEYSATCCEALYLDLPLTHHLHRIVDYTQEPRIASTPLSPVYYNKTAMTEADASSAPTTSGDDIEITLSHHGKAIALPFAQDATISDLSERVATDLSIPPSNQKFLVGGKIGLQKPPFKNPSLPLTELVSKKITLMGSTSEVVSSLNNTITAASAPRRPGPIKAATPARNRDYKKIQEEAQYTFHTLRPLPYLPNPDRSLRFLQRLRDDAGIKAAMRTHKFSVPLLTEMDPAMHTTMESRTLGLNRNQGEVIELRLRTDAYDGYRDYKTIRNTLCHELAHNVWGPHDRNFWELCKQIEREVARDDWKSGGRSVGDEEFYNPDDDGEQVHDHGGWTGGEFTLGSSGKETVVSSAGSGSVSAGALSRREVLARAAEERFKKTKKAEDEASGSSQS</sequence>
<comment type="caution">
    <text evidence="5">The sequence shown here is derived from an EMBL/GenBank/DDBJ whole genome shotgun (WGS) entry which is preliminary data.</text>
</comment>
<gene>
    <name evidence="5" type="ORF">GT037_003280</name>
</gene>
<dbReference type="InterPro" id="IPR007074">
    <property type="entry name" value="LicD/FKTN/FKRP_NTP_transf"/>
</dbReference>
<evidence type="ECO:0000313" key="5">
    <source>
        <dbReference type="EMBL" id="KAF7679532.1"/>
    </source>
</evidence>
<dbReference type="PROSITE" id="PS50053">
    <property type="entry name" value="UBIQUITIN_2"/>
    <property type="match status" value="1"/>
</dbReference>
<keyword evidence="2" id="KW-0732">Signal</keyword>
<dbReference type="GeneID" id="62201505"/>
<dbReference type="GO" id="GO:0009100">
    <property type="term" value="P:glycoprotein metabolic process"/>
    <property type="evidence" value="ECO:0007669"/>
    <property type="project" value="UniProtKB-ARBA"/>
</dbReference>
<dbReference type="Pfam" id="PF04991">
    <property type="entry name" value="LicD"/>
    <property type="match status" value="2"/>
</dbReference>